<dbReference type="GO" id="GO:0005524">
    <property type="term" value="F:ATP binding"/>
    <property type="evidence" value="ECO:0007669"/>
    <property type="project" value="UniProtKB-KW"/>
</dbReference>
<reference evidence="10" key="1">
    <citation type="submission" date="2016-10" db="EMBL/GenBank/DDBJ databases">
        <authorList>
            <person name="Varghese N."/>
            <person name="Submissions S."/>
        </authorList>
    </citation>
    <scope>NUCLEOTIDE SEQUENCE [LARGE SCALE GENOMIC DNA]</scope>
    <source>
        <strain evidence="10">DSM 22951</strain>
    </source>
</reference>
<keyword evidence="3" id="KW-0547">Nucleotide-binding</keyword>
<keyword evidence="10" id="KW-1185">Reference proteome</keyword>
<dbReference type="Gene3D" id="1.20.120.330">
    <property type="entry name" value="Nucleotidyltransferases domain 2"/>
    <property type="match status" value="2"/>
</dbReference>
<evidence type="ECO:0000256" key="4">
    <source>
        <dbReference type="ARBA" id="ARBA00022840"/>
    </source>
</evidence>
<evidence type="ECO:0000313" key="9">
    <source>
        <dbReference type="EMBL" id="SSA34234.1"/>
    </source>
</evidence>
<proteinExistence type="predicted"/>
<keyword evidence="5" id="KW-0460">Magnesium</keyword>
<dbReference type="InterPro" id="IPR013546">
    <property type="entry name" value="PII_UdlTrfase/GS_AdlTrfase"/>
</dbReference>
<organism evidence="9 10">
    <name type="scientific">Branchiibius hedensis</name>
    <dbReference type="NCBI Taxonomy" id="672460"/>
    <lineage>
        <taxon>Bacteria</taxon>
        <taxon>Bacillati</taxon>
        <taxon>Actinomycetota</taxon>
        <taxon>Actinomycetes</taxon>
        <taxon>Micrococcales</taxon>
        <taxon>Dermacoccaceae</taxon>
        <taxon>Branchiibius</taxon>
    </lineage>
</organism>
<dbReference type="GO" id="GO:0016874">
    <property type="term" value="F:ligase activity"/>
    <property type="evidence" value="ECO:0007669"/>
    <property type="project" value="UniProtKB-KW"/>
</dbReference>
<dbReference type="Proteomes" id="UP000250028">
    <property type="component" value="Unassembled WGS sequence"/>
</dbReference>
<sequence>MATPRAESPRAALVRAGVLDTDRGLAFVEELGDWAPGLVRCLAKAPDPDQALLTLTRLREVMDDQQRTAVADVLGTCDVRVHRLIAVVGASAAFGDHLVKHPQSWVEVVNAELDPADVVRADMVAAVEGVLPATGGAPEAAYDALRVAYDRRVCRIAAIDLTSDPFEALPAVAEALAEAAGAALEAAHRIAAARVADSDQVRLAVIAMGKTGGRELNYISDVDVIFVAEPAPGVPEPDAMRIGAEVASELMRACSIRTAEGSLWQVDAALRPEGKAGPLVRSVENHRYYYERWASTWEFQALLKARPVAGDPEVGQAYLDAVQPFVWQASSRDNFVSDAQAMRRRVEQLLPPGEAERELKLGKGGLRDIEFSVQLLQMVHGRTDPRLRVRSTLSGLESLSRGGYVGRTDAHDLDDAYRVLRVLEHRIQMWRMKRTHLMPVAEHDLRRLGRAVGFTADPVGQVQTLRAEESRKARRLHERLFYRPLLSAVARLTDDDARLTTQDAEQRLAALGYRDPAGAMRHIEALTVGVSRRAAIQRTLLPVLLRRFADEADPDMGLLAFRKVSDALGSTHWYLKMLRDEGGAADILARVLASSRYVGGLIERAPSTVAMFGDTDALRPRPRPEITESMHVAVERHRGDDQEAVTAVRTIRRAELIRIATADLAGRLELLDIEDGLTDLTAATLQAVLDVAIRAAQRAQGTIVTRVAIIGMGRLGGGETGYSSDADVLFVHDPLPGVDAQLAQSQAERIVTEVRRWLSGAGPDPALGIDADLRPEGRSGPLVRTLESYAAYYARWSEGWEAQALLRATPVAGDADLGQRFIALIDPLRYPADGISASAIRQIRLLKARVEAERIPRGGDPLTHLKLGRGGLSDVEWTVQLMQLRYAGQFPQIRNPATITPLHAMVDCDLISAENAEALEQSWTMATRIRNASVLWRGRAVDSLPSDIVDANGIASVLGMGQGAGEMLRNDYLRMARRARGVMEREFYEHDPDAGRDREPTR</sequence>
<evidence type="ECO:0000259" key="7">
    <source>
        <dbReference type="Pfam" id="PF03710"/>
    </source>
</evidence>
<feature type="domain" description="Glutamate-ammonia ligase adenylyltransferase repeated" evidence="7">
    <location>
        <begin position="588"/>
        <end position="821"/>
    </location>
</feature>
<dbReference type="AlphaFoldDB" id="A0A2Y8ZQT6"/>
<dbReference type="SUPFAM" id="SSF81593">
    <property type="entry name" value="Nucleotidyltransferase substrate binding subunit/domain"/>
    <property type="match status" value="2"/>
</dbReference>
<feature type="domain" description="PII-uridylyltransferase/Glutamine-synthetase adenylyltransferase" evidence="8">
    <location>
        <begin position="864"/>
        <end position="983"/>
    </location>
</feature>
<dbReference type="Gene3D" id="3.30.460.10">
    <property type="entry name" value="Beta Polymerase, domain 2"/>
    <property type="match status" value="2"/>
</dbReference>
<feature type="domain" description="PII-uridylyltransferase/Glutamine-synthetase adenylyltransferase" evidence="8">
    <location>
        <begin position="354"/>
        <end position="477"/>
    </location>
</feature>
<dbReference type="OrthoDB" id="9759366at2"/>
<keyword evidence="1 9" id="KW-0808">Transferase</keyword>
<dbReference type="Pfam" id="PF08335">
    <property type="entry name" value="GlnD_UR_UTase"/>
    <property type="match status" value="2"/>
</dbReference>
<dbReference type="RefSeq" id="WP_109684818.1">
    <property type="nucleotide sequence ID" value="NZ_QGDN01000001.1"/>
</dbReference>
<evidence type="ECO:0000256" key="6">
    <source>
        <dbReference type="ARBA" id="ARBA00023268"/>
    </source>
</evidence>
<name>A0A2Y8ZQT6_9MICO</name>
<feature type="domain" description="Glutamate-ammonia ligase adenylyltransferase repeated" evidence="7">
    <location>
        <begin position="82"/>
        <end position="319"/>
    </location>
</feature>
<dbReference type="PANTHER" id="PTHR30621:SF0">
    <property type="entry name" value="BIFUNCTIONAL GLUTAMINE SYNTHETASE ADENYLYLTRANSFERASE_ADENYLYL-REMOVING ENZYME"/>
    <property type="match status" value="1"/>
</dbReference>
<dbReference type="SUPFAM" id="SSF81301">
    <property type="entry name" value="Nucleotidyltransferase"/>
    <property type="match status" value="2"/>
</dbReference>
<accession>A0A2Y8ZQT6</accession>
<dbReference type="Pfam" id="PF03710">
    <property type="entry name" value="GlnE"/>
    <property type="match status" value="2"/>
</dbReference>
<dbReference type="EMBL" id="UESZ01000001">
    <property type="protein sequence ID" value="SSA34234.1"/>
    <property type="molecule type" value="Genomic_DNA"/>
</dbReference>
<evidence type="ECO:0000259" key="8">
    <source>
        <dbReference type="Pfam" id="PF08335"/>
    </source>
</evidence>
<dbReference type="GO" id="GO:0000820">
    <property type="term" value="P:regulation of glutamine family amino acid metabolic process"/>
    <property type="evidence" value="ECO:0007669"/>
    <property type="project" value="TreeGrafter"/>
</dbReference>
<dbReference type="GO" id="GO:0005829">
    <property type="term" value="C:cytosol"/>
    <property type="evidence" value="ECO:0007669"/>
    <property type="project" value="TreeGrafter"/>
</dbReference>
<evidence type="ECO:0000256" key="1">
    <source>
        <dbReference type="ARBA" id="ARBA00022679"/>
    </source>
</evidence>
<evidence type="ECO:0000256" key="2">
    <source>
        <dbReference type="ARBA" id="ARBA00022695"/>
    </source>
</evidence>
<dbReference type="NCBIfam" id="NF010707">
    <property type="entry name" value="PRK14109.1"/>
    <property type="match status" value="1"/>
</dbReference>
<evidence type="ECO:0000256" key="5">
    <source>
        <dbReference type="ARBA" id="ARBA00022842"/>
    </source>
</evidence>
<dbReference type="InterPro" id="IPR043519">
    <property type="entry name" value="NT_sf"/>
</dbReference>
<dbReference type="GO" id="GO:0008882">
    <property type="term" value="F:[glutamate-ammonia-ligase] adenylyltransferase activity"/>
    <property type="evidence" value="ECO:0007669"/>
    <property type="project" value="InterPro"/>
</dbReference>
<dbReference type="CDD" id="cd05401">
    <property type="entry name" value="NT_GlnE_GlnD_like"/>
    <property type="match status" value="2"/>
</dbReference>
<keyword evidence="6" id="KW-0511">Multifunctional enzyme</keyword>
<evidence type="ECO:0000256" key="3">
    <source>
        <dbReference type="ARBA" id="ARBA00022741"/>
    </source>
</evidence>
<dbReference type="InterPro" id="IPR023057">
    <property type="entry name" value="GlnE"/>
</dbReference>
<keyword evidence="4" id="KW-0067">ATP-binding</keyword>
<keyword evidence="9" id="KW-0436">Ligase</keyword>
<evidence type="ECO:0000313" key="10">
    <source>
        <dbReference type="Proteomes" id="UP000250028"/>
    </source>
</evidence>
<protein>
    <submittedName>
        <fullName evidence="9">Glutamate-ammonia-ligase adenylyltransferase</fullName>
    </submittedName>
</protein>
<dbReference type="InterPro" id="IPR005190">
    <property type="entry name" value="GlnE_rpt_dom"/>
</dbReference>
<gene>
    <name evidence="9" type="ORF">SAMN04489750_1541</name>
</gene>
<keyword evidence="2 9" id="KW-0548">Nucleotidyltransferase</keyword>
<dbReference type="PANTHER" id="PTHR30621">
    <property type="entry name" value="GLUTAMINE SYNTHETASE ADENYLYLTRANSFERASE"/>
    <property type="match status" value="1"/>
</dbReference>